<name>A0A8D8PLT9_9HEMI</name>
<accession>A0A8D8PLT9</accession>
<dbReference type="AlphaFoldDB" id="A0A8D8PLT9"/>
<protein>
    <submittedName>
        <fullName evidence="1">Uncharacterized protein</fullName>
    </submittedName>
</protein>
<dbReference type="EMBL" id="HBUF01001075">
    <property type="protein sequence ID" value="CAG6605858.1"/>
    <property type="molecule type" value="Transcribed_RNA"/>
</dbReference>
<proteinExistence type="predicted"/>
<sequence length="99" mass="11896">MKIVTRFNWLFTENHLTNIDHSYHILFLIQFVSKKFLSDLIQKRILYEEIGSYPGYPRIWNFLFFLVRNLSAIISPRVFHFPHSSTPPTFVSLHLFHSQ</sequence>
<reference evidence="1" key="1">
    <citation type="submission" date="2021-05" db="EMBL/GenBank/DDBJ databases">
        <authorList>
            <person name="Alioto T."/>
            <person name="Alioto T."/>
            <person name="Gomez Garrido J."/>
        </authorList>
    </citation>
    <scope>NUCLEOTIDE SEQUENCE</scope>
</reference>
<evidence type="ECO:0000313" key="1">
    <source>
        <dbReference type="EMBL" id="CAG6605858.1"/>
    </source>
</evidence>
<organism evidence="1">
    <name type="scientific">Cacopsylla melanoneura</name>
    <dbReference type="NCBI Taxonomy" id="428564"/>
    <lineage>
        <taxon>Eukaryota</taxon>
        <taxon>Metazoa</taxon>
        <taxon>Ecdysozoa</taxon>
        <taxon>Arthropoda</taxon>
        <taxon>Hexapoda</taxon>
        <taxon>Insecta</taxon>
        <taxon>Pterygota</taxon>
        <taxon>Neoptera</taxon>
        <taxon>Paraneoptera</taxon>
        <taxon>Hemiptera</taxon>
        <taxon>Sternorrhyncha</taxon>
        <taxon>Psylloidea</taxon>
        <taxon>Psyllidae</taxon>
        <taxon>Psyllinae</taxon>
        <taxon>Cacopsylla</taxon>
    </lineage>
</organism>